<organism evidence="3 4">
    <name type="scientific">Ditylenchus destructor</name>
    <dbReference type="NCBI Taxonomy" id="166010"/>
    <lineage>
        <taxon>Eukaryota</taxon>
        <taxon>Metazoa</taxon>
        <taxon>Ecdysozoa</taxon>
        <taxon>Nematoda</taxon>
        <taxon>Chromadorea</taxon>
        <taxon>Rhabditida</taxon>
        <taxon>Tylenchina</taxon>
        <taxon>Tylenchomorpha</taxon>
        <taxon>Sphaerularioidea</taxon>
        <taxon>Anguinidae</taxon>
        <taxon>Anguininae</taxon>
        <taxon>Ditylenchus</taxon>
    </lineage>
</organism>
<feature type="compositionally biased region" description="Basic residues" evidence="1">
    <location>
        <begin position="244"/>
        <end position="255"/>
    </location>
</feature>
<reference evidence="3" key="1">
    <citation type="submission" date="2022-01" db="EMBL/GenBank/DDBJ databases">
        <title>Genome Sequence Resource for Two Populations of Ditylenchus destructor, the Migratory Endoparasitic Phytonematode.</title>
        <authorList>
            <person name="Zhang H."/>
            <person name="Lin R."/>
            <person name="Xie B."/>
        </authorList>
    </citation>
    <scope>NUCLEOTIDE SEQUENCE</scope>
    <source>
        <strain evidence="3">BazhouSP</strain>
    </source>
</reference>
<evidence type="ECO:0000313" key="3">
    <source>
        <dbReference type="EMBL" id="KAI1707744.1"/>
    </source>
</evidence>
<evidence type="ECO:0000313" key="4">
    <source>
        <dbReference type="Proteomes" id="UP001201812"/>
    </source>
</evidence>
<protein>
    <recommendedName>
        <fullName evidence="2">C2H2-type domain-containing protein</fullName>
    </recommendedName>
</protein>
<feature type="domain" description="C2H2-type" evidence="2">
    <location>
        <begin position="33"/>
        <end position="61"/>
    </location>
</feature>
<feature type="compositionally biased region" description="Polar residues" evidence="1">
    <location>
        <begin position="229"/>
        <end position="240"/>
    </location>
</feature>
<keyword evidence="4" id="KW-1185">Reference proteome</keyword>
<feature type="domain" description="C2H2-type" evidence="2">
    <location>
        <begin position="338"/>
        <end position="362"/>
    </location>
</feature>
<dbReference type="AlphaFoldDB" id="A0AAD4MVX8"/>
<feature type="compositionally biased region" description="Polar residues" evidence="1">
    <location>
        <begin position="304"/>
        <end position="314"/>
    </location>
</feature>
<name>A0AAD4MVX8_9BILA</name>
<dbReference type="Proteomes" id="UP001201812">
    <property type="component" value="Unassembled WGS sequence"/>
</dbReference>
<feature type="compositionally biased region" description="Low complexity" evidence="1">
    <location>
        <begin position="208"/>
        <end position="221"/>
    </location>
</feature>
<comment type="caution">
    <text evidence="3">The sequence shown here is derived from an EMBL/GenBank/DDBJ whole genome shotgun (WGS) entry which is preliminary data.</text>
</comment>
<sequence length="435" mass="49161">MIEVTCCLCSKISSSVTQLESHLALKHFNSNPYQCEVCLNSDQPSTFPTEDSIRDHIAREHGAPKFCYRVWGSAEIDRERAEIRKCIDKSVETSMTRTQSPSVPAAFICESPFISHTNTTPTFLEHITENIRDDSPRSSLMNGHEEHLPAVTESDRSANIADLIGALKAEPDVPMGQIKREPKSFVSEQENMGTFDEKRDELDERRTSWPPSRTPKSSRSSNLMHWLSHGSSIANQSGSVEKTAKKKAAKKKTAKKTAANKSFTDQSKKTVKNHGSPTANQSGAVEKTAKKKTTKKKIAKKNLPDQSMKTVQNISHKKSERRRISHQWLQKQRMSQKMKCSECEVTVGNHVTIMKRHLNTKHVKLPMHTCKVCDKVFYAGEIHVALNHVRRHHKGDLENVIDQKAENWAALNDHLAEYFQDASFKEQSPKTSDLH</sequence>
<dbReference type="EMBL" id="JAKKPZ010000039">
    <property type="protein sequence ID" value="KAI1707744.1"/>
    <property type="molecule type" value="Genomic_DNA"/>
</dbReference>
<evidence type="ECO:0000259" key="2">
    <source>
        <dbReference type="SMART" id="SM00355"/>
    </source>
</evidence>
<feature type="region of interest" description="Disordered" evidence="1">
    <location>
        <begin position="180"/>
        <end position="323"/>
    </location>
</feature>
<dbReference type="InterPro" id="IPR013087">
    <property type="entry name" value="Znf_C2H2_type"/>
</dbReference>
<proteinExistence type="predicted"/>
<evidence type="ECO:0000256" key="1">
    <source>
        <dbReference type="SAM" id="MobiDB-lite"/>
    </source>
</evidence>
<dbReference type="Gene3D" id="3.30.160.60">
    <property type="entry name" value="Classic Zinc Finger"/>
    <property type="match status" value="2"/>
</dbReference>
<gene>
    <name evidence="3" type="ORF">DdX_12299</name>
</gene>
<accession>A0AAD4MVX8</accession>
<feature type="domain" description="C2H2-type" evidence="2">
    <location>
        <begin position="4"/>
        <end position="27"/>
    </location>
</feature>
<feature type="compositionally biased region" description="Basic residues" evidence="1">
    <location>
        <begin position="289"/>
        <end position="300"/>
    </location>
</feature>
<dbReference type="SMART" id="SM00355">
    <property type="entry name" value="ZnF_C2H2"/>
    <property type="match status" value="4"/>
</dbReference>
<feature type="compositionally biased region" description="Polar residues" evidence="1">
    <location>
        <begin position="273"/>
        <end position="283"/>
    </location>
</feature>
<feature type="domain" description="C2H2-type" evidence="2">
    <location>
        <begin position="368"/>
        <end position="392"/>
    </location>
</feature>
<feature type="compositionally biased region" description="Basic and acidic residues" evidence="1">
    <location>
        <begin position="195"/>
        <end position="207"/>
    </location>
</feature>